<dbReference type="InterPro" id="IPR011004">
    <property type="entry name" value="Trimer_LpxA-like_sf"/>
</dbReference>
<organism evidence="5 6">
    <name type="scientific">Streptomyces violaceusniger</name>
    <dbReference type="NCBI Taxonomy" id="68280"/>
    <lineage>
        <taxon>Bacteria</taxon>
        <taxon>Bacillati</taxon>
        <taxon>Actinomycetota</taxon>
        <taxon>Actinomycetes</taxon>
        <taxon>Kitasatosporales</taxon>
        <taxon>Streptomycetaceae</taxon>
        <taxon>Streptomyces</taxon>
        <taxon>Streptomyces violaceusniger group</taxon>
    </lineage>
</organism>
<dbReference type="Gene3D" id="2.160.10.10">
    <property type="entry name" value="Hexapeptide repeat proteins"/>
    <property type="match status" value="1"/>
</dbReference>
<evidence type="ECO:0000256" key="4">
    <source>
        <dbReference type="ARBA" id="ARBA00023315"/>
    </source>
</evidence>
<protein>
    <submittedName>
        <fullName evidence="5">Transferase</fullName>
    </submittedName>
</protein>
<dbReference type="SUPFAM" id="SSF51161">
    <property type="entry name" value="Trimeric LpxA-like enzymes"/>
    <property type="match status" value="1"/>
</dbReference>
<evidence type="ECO:0000313" key="5">
    <source>
        <dbReference type="EMBL" id="KUL47581.1"/>
    </source>
</evidence>
<dbReference type="CDD" id="cd03357">
    <property type="entry name" value="LbH_MAT_GAT"/>
    <property type="match status" value="1"/>
</dbReference>
<dbReference type="InterPro" id="IPR001451">
    <property type="entry name" value="Hexapep"/>
</dbReference>
<name>A0A0X3VS57_STRVO</name>
<evidence type="ECO:0000256" key="2">
    <source>
        <dbReference type="ARBA" id="ARBA00022679"/>
    </source>
</evidence>
<dbReference type="GO" id="GO:0008374">
    <property type="term" value="F:O-acyltransferase activity"/>
    <property type="evidence" value="ECO:0007669"/>
    <property type="project" value="TreeGrafter"/>
</dbReference>
<comment type="similarity">
    <text evidence="1">Belongs to the transferase hexapeptide repeat family.</text>
</comment>
<keyword evidence="4" id="KW-0012">Acyltransferase</keyword>
<sequence>MSTRTEQVMYVQTPEFARHAERIVEVTDATSRLNVLPFSDSKGRAELLSVVFGGPLPESVTIYPPFFTEYGLNTTFGENVFVNQGCTFMDKGGIRIGDGVMIAPKVSLITGGHPLPLAERREYLSFAPIVIEDDVWIGASAVILQGVTIGAGAVVAAGAVVSRDVPARTLVAGVPAQVIKTID</sequence>
<dbReference type="InterPro" id="IPR051159">
    <property type="entry name" value="Hexapeptide_acetyltransf"/>
</dbReference>
<evidence type="ECO:0000313" key="6">
    <source>
        <dbReference type="Proteomes" id="UP000053413"/>
    </source>
</evidence>
<comment type="caution">
    <text evidence="5">The sequence shown here is derived from an EMBL/GenBank/DDBJ whole genome shotgun (WGS) entry which is preliminary data.</text>
</comment>
<dbReference type="Proteomes" id="UP000053413">
    <property type="component" value="Unassembled WGS sequence"/>
</dbReference>
<dbReference type="GO" id="GO:0005829">
    <property type="term" value="C:cytosol"/>
    <property type="evidence" value="ECO:0007669"/>
    <property type="project" value="TreeGrafter"/>
</dbReference>
<dbReference type="Pfam" id="PF00132">
    <property type="entry name" value="Hexapep"/>
    <property type="match status" value="1"/>
</dbReference>
<dbReference type="AlphaFoldDB" id="A0A0X3VS57"/>
<dbReference type="PROSITE" id="PS00101">
    <property type="entry name" value="HEXAPEP_TRANSFERASES"/>
    <property type="match status" value="1"/>
</dbReference>
<evidence type="ECO:0000256" key="1">
    <source>
        <dbReference type="ARBA" id="ARBA00007274"/>
    </source>
</evidence>
<gene>
    <name evidence="5" type="ORF">ADL28_32445</name>
</gene>
<accession>A0A0X3VS57</accession>
<evidence type="ECO:0000256" key="3">
    <source>
        <dbReference type="ARBA" id="ARBA00022737"/>
    </source>
</evidence>
<dbReference type="FunFam" id="2.160.10.10:FF:000025">
    <property type="entry name" value="Hexapeptide-repeat containing-acetyltransferase"/>
    <property type="match status" value="1"/>
</dbReference>
<proteinExistence type="inferred from homology"/>
<dbReference type="PANTHER" id="PTHR23416">
    <property type="entry name" value="SIALIC ACID SYNTHASE-RELATED"/>
    <property type="match status" value="1"/>
</dbReference>
<keyword evidence="2 5" id="KW-0808">Transferase</keyword>
<dbReference type="InterPro" id="IPR018357">
    <property type="entry name" value="Hexapep_transf_CS"/>
</dbReference>
<dbReference type="EMBL" id="LLZJ01000385">
    <property type="protein sequence ID" value="KUL47581.1"/>
    <property type="molecule type" value="Genomic_DNA"/>
</dbReference>
<dbReference type="PANTHER" id="PTHR23416:SF23">
    <property type="entry name" value="ACETYLTRANSFERASE C18B11.09C-RELATED"/>
    <property type="match status" value="1"/>
</dbReference>
<reference evidence="6" key="1">
    <citation type="submission" date="2015-10" db="EMBL/GenBank/DDBJ databases">
        <authorList>
            <person name="Ju K.-S."/>
            <person name="Doroghazi J.R."/>
            <person name="Metcalf W.W."/>
        </authorList>
    </citation>
    <scope>NUCLEOTIDE SEQUENCE [LARGE SCALE GENOMIC DNA]</scope>
    <source>
        <strain evidence="6">NRRL F-8817</strain>
    </source>
</reference>
<keyword evidence="3" id="KW-0677">Repeat</keyword>